<evidence type="ECO:0000313" key="3">
    <source>
        <dbReference type="Proteomes" id="UP001172155"/>
    </source>
</evidence>
<dbReference type="InterPro" id="IPR011009">
    <property type="entry name" value="Kinase-like_dom_sf"/>
</dbReference>
<organism evidence="2 3">
    <name type="scientific">Schizothecium vesticola</name>
    <dbReference type="NCBI Taxonomy" id="314040"/>
    <lineage>
        <taxon>Eukaryota</taxon>
        <taxon>Fungi</taxon>
        <taxon>Dikarya</taxon>
        <taxon>Ascomycota</taxon>
        <taxon>Pezizomycotina</taxon>
        <taxon>Sordariomycetes</taxon>
        <taxon>Sordariomycetidae</taxon>
        <taxon>Sordariales</taxon>
        <taxon>Schizotheciaceae</taxon>
        <taxon>Schizothecium</taxon>
    </lineage>
</organism>
<dbReference type="InterPro" id="IPR056002">
    <property type="entry name" value="DUF7580"/>
</dbReference>
<comment type="caution">
    <text evidence="2">The sequence shown here is derived from an EMBL/GenBank/DDBJ whole genome shotgun (WGS) entry which is preliminary data.</text>
</comment>
<evidence type="ECO:0000313" key="2">
    <source>
        <dbReference type="EMBL" id="KAK0749676.1"/>
    </source>
</evidence>
<dbReference type="Pfam" id="PF14479">
    <property type="entry name" value="HeLo"/>
    <property type="match status" value="1"/>
</dbReference>
<reference evidence="2" key="1">
    <citation type="submission" date="2023-06" db="EMBL/GenBank/DDBJ databases">
        <title>Genome-scale phylogeny and comparative genomics of the fungal order Sordariales.</title>
        <authorList>
            <consortium name="Lawrence Berkeley National Laboratory"/>
            <person name="Hensen N."/>
            <person name="Bonometti L."/>
            <person name="Westerberg I."/>
            <person name="Brannstrom I.O."/>
            <person name="Guillou S."/>
            <person name="Cros-Aarteil S."/>
            <person name="Calhoun S."/>
            <person name="Haridas S."/>
            <person name="Kuo A."/>
            <person name="Mondo S."/>
            <person name="Pangilinan J."/>
            <person name="Riley R."/>
            <person name="LaButti K."/>
            <person name="Andreopoulos B."/>
            <person name="Lipzen A."/>
            <person name="Chen C."/>
            <person name="Yanf M."/>
            <person name="Daum C."/>
            <person name="Ng V."/>
            <person name="Clum A."/>
            <person name="Steindorff A."/>
            <person name="Ohm R."/>
            <person name="Martin F."/>
            <person name="Silar P."/>
            <person name="Natvig D."/>
            <person name="Lalanne C."/>
            <person name="Gautier V."/>
            <person name="Ament-velasquez S.L."/>
            <person name="Kruys A."/>
            <person name="Hutchinson M.I."/>
            <person name="Powell A.J."/>
            <person name="Barry K."/>
            <person name="Miller A.N."/>
            <person name="Grigoriev I.V."/>
            <person name="Debuchy R."/>
            <person name="Gladieux P."/>
            <person name="Thoren M.H."/>
            <person name="Johannesson H."/>
        </authorList>
    </citation>
    <scope>NUCLEOTIDE SEQUENCE</scope>
    <source>
        <strain evidence="2">SMH3187-1</strain>
    </source>
</reference>
<gene>
    <name evidence="2" type="ORF">B0T18DRAFT_427758</name>
</gene>
<dbReference type="Gene3D" id="1.20.120.1020">
    <property type="entry name" value="Prion-inhibition and propagation, HeLo domain"/>
    <property type="match status" value="1"/>
</dbReference>
<dbReference type="EMBL" id="JAUKUD010000003">
    <property type="protein sequence ID" value="KAK0749676.1"/>
    <property type="molecule type" value="Genomic_DNA"/>
</dbReference>
<keyword evidence="3" id="KW-1185">Reference proteome</keyword>
<dbReference type="SUPFAM" id="SSF56112">
    <property type="entry name" value="Protein kinase-like (PK-like)"/>
    <property type="match status" value="1"/>
</dbReference>
<dbReference type="GO" id="GO:0004672">
    <property type="term" value="F:protein kinase activity"/>
    <property type="evidence" value="ECO:0007669"/>
    <property type="project" value="InterPro"/>
</dbReference>
<protein>
    <recommendedName>
        <fullName evidence="1">Protein kinase domain-containing protein</fullName>
    </recommendedName>
</protein>
<dbReference type="InterPro" id="IPR000719">
    <property type="entry name" value="Prot_kinase_dom"/>
</dbReference>
<dbReference type="PANTHER" id="PTHR37542:SF1">
    <property type="entry name" value="PRION-INHIBITION AND PROPAGATION HELO DOMAIN-CONTAINING PROTEIN"/>
    <property type="match status" value="1"/>
</dbReference>
<dbReference type="GO" id="GO:0005524">
    <property type="term" value="F:ATP binding"/>
    <property type="evidence" value="ECO:0007669"/>
    <property type="project" value="InterPro"/>
</dbReference>
<accession>A0AA40F252</accession>
<dbReference type="InterPro" id="IPR029498">
    <property type="entry name" value="HeLo_dom"/>
</dbReference>
<name>A0AA40F252_9PEZI</name>
<dbReference type="AlphaFoldDB" id="A0AA40F252"/>
<dbReference type="Pfam" id="PF24476">
    <property type="entry name" value="DUF7580"/>
    <property type="match status" value="1"/>
</dbReference>
<dbReference type="PANTHER" id="PTHR37542">
    <property type="entry name" value="HELO DOMAIN-CONTAINING PROTEIN-RELATED"/>
    <property type="match status" value="1"/>
</dbReference>
<proteinExistence type="predicted"/>
<dbReference type="Proteomes" id="UP001172155">
    <property type="component" value="Unassembled WGS sequence"/>
</dbReference>
<dbReference type="InterPro" id="IPR038305">
    <property type="entry name" value="HeLo_sf"/>
</dbReference>
<sequence>MVTGLEILGGVGAAVGLAEKLLGVLTVWRSLAATRKFGKEMSAIAAKISMEYYRFMVWAKASRILENGFSDESGDTPDHAGGLAISEPLDDEYLADRLQSIVYDAITQVETLLADISKLTERYATPETRAATNLNPALLPSAVQEDSVSPATSAVSRNKARAEMLQRHTSFRLRFTFTTKPWDEPDKAVLQEKLRDLAYWNGRLEKLLASAIRESVCHHGLAAHVLADELKDASILTTLIEAAKSENEGVRTHATLWKERIILGQQESTRVLDVEKYQKNSSALTSIPSLETSRCSLSLTRFQPEEAGNSPPVLAAVEWYSYVSLKWQVSDVAIAISRLAGLIQLSSTQDKPEGLHILGSSNFVQGESSLALVYPLPRDASPTKQPVSLRNLLEQKLSSFRRPDLDDRLQLAQHLATTVYSLALIRWFHKDFSSRNVVFFRSKGGSPKNNPLLSSPHVVGFSISRPEAPGEKSLNKDLDALDIYLHPDLRVADAKDRPEYHRKYDIYSLGLVLYEVGAWMPIDAVADKSLEPVAFKEKVVDRCRKDLAFYAGRAYRDVVLSCLTCGDEEDDEGSSSLDALYYSVVLEIAKVRW</sequence>
<feature type="domain" description="Protein kinase" evidence="1">
    <location>
        <begin position="257"/>
        <end position="582"/>
    </location>
</feature>
<dbReference type="Gene3D" id="1.10.510.10">
    <property type="entry name" value="Transferase(Phosphotransferase) domain 1"/>
    <property type="match status" value="1"/>
</dbReference>
<dbReference type="PROSITE" id="PS50011">
    <property type="entry name" value="PROTEIN_KINASE_DOM"/>
    <property type="match status" value="1"/>
</dbReference>
<evidence type="ECO:0000259" key="1">
    <source>
        <dbReference type="PROSITE" id="PS50011"/>
    </source>
</evidence>